<keyword evidence="6 7" id="KW-0862">Zinc</keyword>
<comment type="cofactor">
    <cofactor evidence="7">
        <name>Zn(2+)</name>
        <dbReference type="ChEBI" id="CHEBI:29105"/>
    </cofactor>
    <text evidence="7">Binds 2 Zn(2+) ions per subunit.</text>
</comment>
<dbReference type="GO" id="GO:0004416">
    <property type="term" value="F:hydroxyacylglutathione hydrolase activity"/>
    <property type="evidence" value="ECO:0007669"/>
    <property type="project" value="UniProtKB-UniRule"/>
</dbReference>
<feature type="binding site" evidence="7">
    <location>
        <position position="128"/>
    </location>
    <ligand>
        <name>Zn(2+)</name>
        <dbReference type="ChEBI" id="CHEBI:29105"/>
        <label>1</label>
    </ligand>
</feature>
<evidence type="ECO:0000256" key="6">
    <source>
        <dbReference type="ARBA" id="ARBA00022833"/>
    </source>
</evidence>
<keyword evidence="10" id="KW-1185">Reference proteome</keyword>
<dbReference type="GO" id="GO:0046872">
    <property type="term" value="F:metal ion binding"/>
    <property type="evidence" value="ECO:0007669"/>
    <property type="project" value="UniProtKB-KW"/>
</dbReference>
<protein>
    <recommendedName>
        <fullName evidence="7">Hydroxyacylglutathione hydrolase</fullName>
        <ecNumber evidence="7">3.1.2.6</ecNumber>
    </recommendedName>
    <alternativeName>
        <fullName evidence="7">Glyoxalase II</fullName>
        <shortName evidence="7">Glx II</shortName>
    </alternativeName>
</protein>
<dbReference type="Pfam" id="PF00753">
    <property type="entry name" value="Lactamase_B"/>
    <property type="match status" value="2"/>
</dbReference>
<dbReference type="InterPro" id="IPR017782">
    <property type="entry name" value="Hydroxyacylglutathione_Hdrlase"/>
</dbReference>
<proteinExistence type="inferred from homology"/>
<evidence type="ECO:0000256" key="4">
    <source>
        <dbReference type="ARBA" id="ARBA00022723"/>
    </source>
</evidence>
<feature type="domain" description="Metallo-beta-lactamase" evidence="8">
    <location>
        <begin position="11"/>
        <end position="166"/>
    </location>
</feature>
<keyword evidence="4 7" id="KW-0479">Metal-binding</keyword>
<feature type="binding site" evidence="7">
    <location>
        <position position="59"/>
    </location>
    <ligand>
        <name>Zn(2+)</name>
        <dbReference type="ChEBI" id="CHEBI:29105"/>
        <label>2</label>
    </ligand>
</feature>
<keyword evidence="5 7" id="KW-0378">Hydrolase</keyword>
<comment type="similarity">
    <text evidence="3 7">Belongs to the metallo-beta-lactamase superfamily. Glyoxalase II family.</text>
</comment>
<gene>
    <name evidence="7" type="primary">gloB</name>
    <name evidence="9" type="ORF">XW81_01155</name>
</gene>
<comment type="function">
    <text evidence="7">Thiolesterase that catalyzes the hydrolysis of S-D-lactoyl-glutathione to form glutathione and D-lactic acid.</text>
</comment>
<dbReference type="HAMAP" id="MF_01374">
    <property type="entry name" value="Glyoxalase_2"/>
    <property type="match status" value="1"/>
</dbReference>
<dbReference type="RefSeq" id="WP_075474107.1">
    <property type="nucleotide sequence ID" value="NZ_CP011299.1"/>
</dbReference>
<dbReference type="STRING" id="118110.XW81_01155"/>
<evidence type="ECO:0000256" key="1">
    <source>
        <dbReference type="ARBA" id="ARBA00001623"/>
    </source>
</evidence>
<dbReference type="InterPro" id="IPR035680">
    <property type="entry name" value="Clx_II_MBL"/>
</dbReference>
<dbReference type="SUPFAM" id="SSF56281">
    <property type="entry name" value="Metallo-hydrolase/oxidoreductase"/>
    <property type="match status" value="1"/>
</dbReference>
<evidence type="ECO:0000313" key="9">
    <source>
        <dbReference type="EMBL" id="ANF17018.1"/>
    </source>
</evidence>
<dbReference type="InterPro" id="IPR036866">
    <property type="entry name" value="RibonucZ/Hydroxyglut_hydro"/>
</dbReference>
<feature type="binding site" evidence="7">
    <location>
        <position position="166"/>
    </location>
    <ligand>
        <name>Zn(2+)</name>
        <dbReference type="ChEBI" id="CHEBI:29105"/>
        <label>2</label>
    </ligand>
</feature>
<sequence length="253" mass="29444">MKIIYIPILNDNYVWIMINHKNFCIIVDPGGNDALILNSIKKLNIHPVAILVTHFHSDHVMGIKKLIKMYPKLFVYGPKEAKKFGVNKICKNNTFIKILNYKFQVIFTPGHTEGHVSYYKNPYLFCGDTLFSGGCGKIADGMLLKAYNSLNKLKRLPNETLIYCTHEYTLQNLKFSKSIFKNNAILSKLYKKTYNMRLENKCSLPSTLKIEKKINPFLNLNTLEVKNYTKIHKDLMFGSNILYKLRKMKEEYK</sequence>
<evidence type="ECO:0000259" key="8">
    <source>
        <dbReference type="SMART" id="SM00849"/>
    </source>
</evidence>
<evidence type="ECO:0000256" key="3">
    <source>
        <dbReference type="ARBA" id="ARBA00006759"/>
    </source>
</evidence>
<feature type="binding site" evidence="7">
    <location>
        <position position="111"/>
    </location>
    <ligand>
        <name>Zn(2+)</name>
        <dbReference type="ChEBI" id="CHEBI:29105"/>
        <label>1</label>
    </ligand>
</feature>
<dbReference type="NCBIfam" id="TIGR03413">
    <property type="entry name" value="GSH_gloB"/>
    <property type="match status" value="1"/>
</dbReference>
<dbReference type="OrthoDB" id="9802248at2"/>
<evidence type="ECO:0000256" key="7">
    <source>
        <dbReference type="HAMAP-Rule" id="MF_01374"/>
    </source>
</evidence>
<reference evidence="9 10" key="1">
    <citation type="submission" date="2015-04" db="EMBL/GenBank/DDBJ databases">
        <title>Buchnera aphidicola assembly.</title>
        <authorList>
            <person name="Zhang Y."/>
        </authorList>
    </citation>
    <scope>NUCLEOTIDE SEQUENCE [LARGE SCALE GENOMIC DNA]</scope>
    <source>
        <strain evidence="9 10">SC</strain>
    </source>
</reference>
<feature type="binding site" evidence="7">
    <location>
        <position position="58"/>
    </location>
    <ligand>
        <name>Zn(2+)</name>
        <dbReference type="ChEBI" id="CHEBI:29105"/>
        <label>2</label>
    </ligand>
</feature>
<dbReference type="AlphaFoldDB" id="A0A172WDF9"/>
<organism evidence="9 10">
    <name type="scientific">Buchnera aphidicola subsp. Schlechtendalia chinensis</name>
    <dbReference type="NCBI Taxonomy" id="118110"/>
    <lineage>
        <taxon>Bacteria</taxon>
        <taxon>Pseudomonadati</taxon>
        <taxon>Pseudomonadota</taxon>
        <taxon>Gammaproteobacteria</taxon>
        <taxon>Enterobacterales</taxon>
        <taxon>Erwiniaceae</taxon>
        <taxon>Buchnera</taxon>
    </lineage>
</organism>
<comment type="catalytic activity">
    <reaction evidence="1 7">
        <text>an S-(2-hydroxyacyl)glutathione + H2O = a 2-hydroxy carboxylate + glutathione + H(+)</text>
        <dbReference type="Rhea" id="RHEA:21864"/>
        <dbReference type="ChEBI" id="CHEBI:15377"/>
        <dbReference type="ChEBI" id="CHEBI:15378"/>
        <dbReference type="ChEBI" id="CHEBI:57925"/>
        <dbReference type="ChEBI" id="CHEBI:58896"/>
        <dbReference type="ChEBI" id="CHEBI:71261"/>
        <dbReference type="EC" id="3.1.2.6"/>
    </reaction>
</comment>
<dbReference type="InterPro" id="IPR001279">
    <property type="entry name" value="Metallo-B-lactamas"/>
</dbReference>
<dbReference type="InterPro" id="IPR050110">
    <property type="entry name" value="Glyoxalase_II_hydrolase"/>
</dbReference>
<evidence type="ECO:0000313" key="10">
    <source>
        <dbReference type="Proteomes" id="UP000077654"/>
    </source>
</evidence>
<evidence type="ECO:0000256" key="2">
    <source>
        <dbReference type="ARBA" id="ARBA00004963"/>
    </source>
</evidence>
<comment type="pathway">
    <text evidence="2 7">Secondary metabolite metabolism; methylglyoxal degradation; (R)-lactate from methylglyoxal: step 2/2.</text>
</comment>
<dbReference type="GO" id="GO:0019243">
    <property type="term" value="P:methylglyoxal catabolic process to D-lactate via S-lactoyl-glutathione"/>
    <property type="evidence" value="ECO:0007669"/>
    <property type="project" value="UniProtKB-UniRule"/>
</dbReference>
<comment type="subunit">
    <text evidence="7">Monomer.</text>
</comment>
<evidence type="ECO:0000256" key="5">
    <source>
        <dbReference type="ARBA" id="ARBA00022801"/>
    </source>
</evidence>
<dbReference type="InterPro" id="IPR032282">
    <property type="entry name" value="HAGH_C"/>
</dbReference>
<dbReference type="PATRIC" id="fig|118110.3.peg.232"/>
<dbReference type="Gene3D" id="3.60.15.10">
    <property type="entry name" value="Ribonuclease Z/Hydroxyacylglutathione hydrolase-like"/>
    <property type="match status" value="1"/>
</dbReference>
<dbReference type="CDD" id="cd07723">
    <property type="entry name" value="hydroxyacylglutathione_hydrolase_MBL-fold"/>
    <property type="match status" value="1"/>
</dbReference>
<dbReference type="EC" id="3.1.2.6" evidence="7"/>
<name>A0A172WDF9_BUCSC</name>
<dbReference type="PANTHER" id="PTHR43705:SF1">
    <property type="entry name" value="HYDROXYACYLGLUTATHIONE HYDROLASE GLOB"/>
    <property type="match status" value="1"/>
</dbReference>
<dbReference type="SMART" id="SM00849">
    <property type="entry name" value="Lactamase_B"/>
    <property type="match status" value="1"/>
</dbReference>
<accession>A0A172WDF9</accession>
<feature type="binding site" evidence="7">
    <location>
        <position position="56"/>
    </location>
    <ligand>
        <name>Zn(2+)</name>
        <dbReference type="ChEBI" id="CHEBI:29105"/>
        <label>1</label>
    </ligand>
</feature>
<feature type="binding site" evidence="7">
    <location>
        <position position="128"/>
    </location>
    <ligand>
        <name>Zn(2+)</name>
        <dbReference type="ChEBI" id="CHEBI:29105"/>
        <label>2</label>
    </ligand>
</feature>
<feature type="binding site" evidence="7">
    <location>
        <position position="54"/>
    </location>
    <ligand>
        <name>Zn(2+)</name>
        <dbReference type="ChEBI" id="CHEBI:29105"/>
        <label>1</label>
    </ligand>
</feature>
<dbReference type="PANTHER" id="PTHR43705">
    <property type="entry name" value="HYDROXYACYLGLUTATHIONE HYDROLASE"/>
    <property type="match status" value="1"/>
</dbReference>
<dbReference type="EMBL" id="CP011299">
    <property type="protein sequence ID" value="ANF17018.1"/>
    <property type="molecule type" value="Genomic_DNA"/>
</dbReference>
<dbReference type="UniPathway" id="UPA00619">
    <property type="reaction ID" value="UER00676"/>
</dbReference>
<dbReference type="Proteomes" id="UP000077654">
    <property type="component" value="Chromosome"/>
</dbReference>
<dbReference type="Pfam" id="PF16123">
    <property type="entry name" value="HAGH_C"/>
    <property type="match status" value="1"/>
</dbReference>